<dbReference type="CDD" id="cd14014">
    <property type="entry name" value="STKc_PknB_like"/>
    <property type="match status" value="1"/>
</dbReference>
<gene>
    <name evidence="11" type="ORF">BKA15_000900</name>
</gene>
<evidence type="ECO:0000256" key="5">
    <source>
        <dbReference type="ARBA" id="ARBA00022777"/>
    </source>
</evidence>
<evidence type="ECO:0000256" key="1">
    <source>
        <dbReference type="ARBA" id="ARBA00012513"/>
    </source>
</evidence>
<reference evidence="11 12" key="1">
    <citation type="submission" date="2020-07" db="EMBL/GenBank/DDBJ databases">
        <title>Sequencing the genomes of 1000 actinobacteria strains.</title>
        <authorList>
            <person name="Klenk H.-P."/>
        </authorList>
    </citation>
    <scope>NUCLEOTIDE SEQUENCE [LARGE SCALE GENOMIC DNA]</scope>
    <source>
        <strain evidence="11 12">DSM 22083</strain>
    </source>
</reference>
<dbReference type="EMBL" id="JACCBU010000001">
    <property type="protein sequence ID" value="NYE69571.1"/>
    <property type="molecule type" value="Genomic_DNA"/>
</dbReference>
<keyword evidence="3" id="KW-0808">Transferase</keyword>
<dbReference type="InterPro" id="IPR008271">
    <property type="entry name" value="Ser/Thr_kinase_AS"/>
</dbReference>
<dbReference type="SMART" id="SM00220">
    <property type="entry name" value="S_TKc"/>
    <property type="match status" value="1"/>
</dbReference>
<feature type="domain" description="Protein kinase" evidence="10">
    <location>
        <begin position="15"/>
        <end position="273"/>
    </location>
</feature>
<dbReference type="PROSITE" id="PS00107">
    <property type="entry name" value="PROTEIN_KINASE_ATP"/>
    <property type="match status" value="1"/>
</dbReference>
<comment type="caution">
    <text evidence="11">The sequence shown here is derived from an EMBL/GenBank/DDBJ whole genome shotgun (WGS) entry which is preliminary data.</text>
</comment>
<dbReference type="GO" id="GO:0004674">
    <property type="term" value="F:protein serine/threonine kinase activity"/>
    <property type="evidence" value="ECO:0007669"/>
    <property type="project" value="UniProtKB-KW"/>
</dbReference>
<dbReference type="Pfam" id="PF00069">
    <property type="entry name" value="Pkinase"/>
    <property type="match status" value="1"/>
</dbReference>
<dbReference type="SUPFAM" id="SSF56112">
    <property type="entry name" value="Protein kinase-like (PK-like)"/>
    <property type="match status" value="1"/>
</dbReference>
<keyword evidence="9" id="KW-1133">Transmembrane helix</keyword>
<feature type="compositionally biased region" description="Low complexity" evidence="8">
    <location>
        <begin position="287"/>
        <end position="329"/>
    </location>
</feature>
<evidence type="ECO:0000259" key="10">
    <source>
        <dbReference type="PROSITE" id="PS50011"/>
    </source>
</evidence>
<keyword evidence="12" id="KW-1185">Reference proteome</keyword>
<dbReference type="Proteomes" id="UP000569914">
    <property type="component" value="Unassembled WGS sequence"/>
</dbReference>
<keyword evidence="5 11" id="KW-0418">Kinase</keyword>
<sequence length="546" mass="57437">MTQERGPGDLIDNRFRLIERLGSGAMGAVWRALDEVLQREVALKEVRPADPGLLADPDFAQMLRTRVLREAQALARIDHPHVVAIHNIVDVPGELHPWLVMELVRGGTLDDRLAAGPMAPAEVAAMGRGLLGALRAAHAAGICHRDVKPANVLLRPDGRPVLTDFGIADLADTSRLTMTGELTGSPAYIAPERLHGKEGNPASDLWSLGMLLYVAVEGVHPLRRSTAVETLAAVMSGVVPAATRAGALGPALEAVLVADPAHRATAEQLDPLLARALLPNEPGAPESSGPGLVASSAGSPGPAVASGGSPAEPSLSGHPADSAAVSSSATTQRLTVEPPPRQRRRRPRAVAWAVIGTLVLALIAGAASAGFVLVPRFQAALAGQPSGGTEPTTSTEVPEPVNLHTEDGMEELIKVLEEAAGTTEFNHFIVYEDSALASVPVDGDPESVDTYLYRDGTAELWQSGPGEPDARTVDVSEIDWDVLPKLLSRAGKNLKTDKSTSREVWVEYDPFYGTRVIKVLLSGKAGNGGRLIAHLNGEVIDIIPSE</sequence>
<evidence type="ECO:0000256" key="6">
    <source>
        <dbReference type="ARBA" id="ARBA00022840"/>
    </source>
</evidence>
<dbReference type="InterPro" id="IPR017441">
    <property type="entry name" value="Protein_kinase_ATP_BS"/>
</dbReference>
<dbReference type="InterPro" id="IPR011009">
    <property type="entry name" value="Kinase-like_dom_sf"/>
</dbReference>
<organism evidence="11 12">
    <name type="scientific">Microlunatus parietis</name>
    <dbReference type="NCBI Taxonomy" id="682979"/>
    <lineage>
        <taxon>Bacteria</taxon>
        <taxon>Bacillati</taxon>
        <taxon>Actinomycetota</taxon>
        <taxon>Actinomycetes</taxon>
        <taxon>Propionibacteriales</taxon>
        <taxon>Propionibacteriaceae</taxon>
        <taxon>Microlunatus</taxon>
    </lineage>
</organism>
<keyword evidence="4 7" id="KW-0547">Nucleotide-binding</keyword>
<dbReference type="AlphaFoldDB" id="A0A7Y9LB90"/>
<proteinExistence type="predicted"/>
<feature type="region of interest" description="Disordered" evidence="8">
    <location>
        <begin position="278"/>
        <end position="347"/>
    </location>
</feature>
<evidence type="ECO:0000256" key="8">
    <source>
        <dbReference type="SAM" id="MobiDB-lite"/>
    </source>
</evidence>
<keyword evidence="6 7" id="KW-0067">ATP-binding</keyword>
<dbReference type="Gene3D" id="1.10.510.10">
    <property type="entry name" value="Transferase(Phosphotransferase) domain 1"/>
    <property type="match status" value="1"/>
</dbReference>
<feature type="transmembrane region" description="Helical" evidence="9">
    <location>
        <begin position="349"/>
        <end position="374"/>
    </location>
</feature>
<accession>A0A7Y9LB90</accession>
<dbReference type="RefSeq" id="WP_218871065.1">
    <property type="nucleotide sequence ID" value="NZ_JACCBU010000001.1"/>
</dbReference>
<dbReference type="InterPro" id="IPR000719">
    <property type="entry name" value="Prot_kinase_dom"/>
</dbReference>
<dbReference type="PROSITE" id="PS00108">
    <property type="entry name" value="PROTEIN_KINASE_ST"/>
    <property type="match status" value="1"/>
</dbReference>
<dbReference type="PANTHER" id="PTHR43289:SF6">
    <property type="entry name" value="SERINE_THREONINE-PROTEIN KINASE NEKL-3"/>
    <property type="match status" value="1"/>
</dbReference>
<evidence type="ECO:0000256" key="9">
    <source>
        <dbReference type="SAM" id="Phobius"/>
    </source>
</evidence>
<evidence type="ECO:0000256" key="4">
    <source>
        <dbReference type="ARBA" id="ARBA00022741"/>
    </source>
</evidence>
<keyword evidence="9" id="KW-0812">Transmembrane</keyword>
<dbReference type="PANTHER" id="PTHR43289">
    <property type="entry name" value="MITOGEN-ACTIVATED PROTEIN KINASE KINASE KINASE 20-RELATED"/>
    <property type="match status" value="1"/>
</dbReference>
<evidence type="ECO:0000313" key="11">
    <source>
        <dbReference type="EMBL" id="NYE69571.1"/>
    </source>
</evidence>
<evidence type="ECO:0000256" key="3">
    <source>
        <dbReference type="ARBA" id="ARBA00022679"/>
    </source>
</evidence>
<dbReference type="GO" id="GO:0005524">
    <property type="term" value="F:ATP binding"/>
    <property type="evidence" value="ECO:0007669"/>
    <property type="project" value="UniProtKB-UniRule"/>
</dbReference>
<protein>
    <recommendedName>
        <fullName evidence="1">non-specific serine/threonine protein kinase</fullName>
        <ecNumber evidence="1">2.7.11.1</ecNumber>
    </recommendedName>
</protein>
<dbReference type="Gene3D" id="3.30.200.20">
    <property type="entry name" value="Phosphorylase Kinase, domain 1"/>
    <property type="match status" value="1"/>
</dbReference>
<evidence type="ECO:0000256" key="7">
    <source>
        <dbReference type="PROSITE-ProRule" id="PRU10141"/>
    </source>
</evidence>
<keyword evidence="9" id="KW-0472">Membrane</keyword>
<dbReference type="EC" id="2.7.11.1" evidence="1"/>
<evidence type="ECO:0000256" key="2">
    <source>
        <dbReference type="ARBA" id="ARBA00022527"/>
    </source>
</evidence>
<dbReference type="PROSITE" id="PS50011">
    <property type="entry name" value="PROTEIN_KINASE_DOM"/>
    <property type="match status" value="1"/>
</dbReference>
<evidence type="ECO:0000313" key="12">
    <source>
        <dbReference type="Proteomes" id="UP000569914"/>
    </source>
</evidence>
<keyword evidence="2 11" id="KW-0723">Serine/threonine-protein kinase</keyword>
<name>A0A7Y9LB90_9ACTN</name>
<feature type="binding site" evidence="7">
    <location>
        <position position="44"/>
    </location>
    <ligand>
        <name>ATP</name>
        <dbReference type="ChEBI" id="CHEBI:30616"/>
    </ligand>
</feature>